<name>A0A0G9JQ60_9BACT</name>
<protein>
    <recommendedName>
        <fullName evidence="10">Integrase</fullName>
    </recommendedName>
</protein>
<sequence length="367" mass="42493">MAMTKTKKTGVYYNELENKDKVYYFNYKDKNDSNKLKWVKVGKHSEGIREINAFNLRNEQISKMKHGEDITVIATKKKKELLTLDTLSNRYFEDKKSTNERKQKYNNHIKPLIGNKQIENITKVDIKKVVDSVLNLGRSNGTRNSVLSLISTIINHSIKHHDLKVVNPCIGVSKLKDDNKRERFLTTDEIKKLKDEVKENFFVNLFVEFALCTGGRLETILHIQKKDIDLVNKTVNLNNLKTKKRYTGFLQDDLISILKEHLSSLNANDYVVTQKGLHHKKAEFKQIHRRLKPILDRLFNVGLKDDDTINRAVIHTLRHSFASHLAINGTPIFTIQKLMNHSDIKQTLRYAKLSPDSGKNDVQGLYK</sequence>
<keyword evidence="4" id="KW-0233">DNA recombination</keyword>
<reference evidence="8 9" key="1">
    <citation type="submission" date="2014-01" db="EMBL/GenBank/DDBJ databases">
        <title>Development of a Comparative Genomic Fingerprinting Assay for High Resolution Genotyping of Arcobacter butzleri.</title>
        <authorList>
            <person name="Webb A.L."/>
            <person name="Inglis G.D."/>
            <person name="Kruczkiewicz P."/>
            <person name="Selinger L.B."/>
            <person name="Taboada E.N."/>
        </authorList>
    </citation>
    <scope>NUCLEOTIDE SEQUENCE [LARGE SCALE GENOMIC DNA]</scope>
    <source>
        <strain evidence="8 9">L348</strain>
    </source>
</reference>
<dbReference type="PANTHER" id="PTHR30629">
    <property type="entry name" value="PROPHAGE INTEGRASE"/>
    <property type="match status" value="1"/>
</dbReference>
<dbReference type="PROSITE" id="PS51900">
    <property type="entry name" value="CB"/>
    <property type="match status" value="1"/>
</dbReference>
<dbReference type="EMBL" id="JAIQ01000170">
    <property type="protein sequence ID" value="KLD96418.1"/>
    <property type="molecule type" value="Genomic_DNA"/>
</dbReference>
<organism evidence="8 9">
    <name type="scientific">Aliarcobacter butzleri L348</name>
    <dbReference type="NCBI Taxonomy" id="1447256"/>
    <lineage>
        <taxon>Bacteria</taxon>
        <taxon>Pseudomonadati</taxon>
        <taxon>Campylobacterota</taxon>
        <taxon>Epsilonproteobacteria</taxon>
        <taxon>Campylobacterales</taxon>
        <taxon>Arcobacteraceae</taxon>
        <taxon>Aliarcobacter</taxon>
    </lineage>
</organism>
<evidence type="ECO:0000256" key="5">
    <source>
        <dbReference type="PROSITE-ProRule" id="PRU01248"/>
    </source>
</evidence>
<dbReference type="GO" id="GO:0006310">
    <property type="term" value="P:DNA recombination"/>
    <property type="evidence" value="ECO:0007669"/>
    <property type="project" value="UniProtKB-KW"/>
</dbReference>
<evidence type="ECO:0000256" key="4">
    <source>
        <dbReference type="ARBA" id="ARBA00023172"/>
    </source>
</evidence>
<dbReference type="InterPro" id="IPR050808">
    <property type="entry name" value="Phage_Integrase"/>
</dbReference>
<feature type="domain" description="Core-binding (CB)" evidence="7">
    <location>
        <begin position="82"/>
        <end position="158"/>
    </location>
</feature>
<keyword evidence="3 5" id="KW-0238">DNA-binding</keyword>
<evidence type="ECO:0000256" key="2">
    <source>
        <dbReference type="ARBA" id="ARBA00022908"/>
    </source>
</evidence>
<proteinExistence type="inferred from homology"/>
<dbReference type="InterPro" id="IPR002104">
    <property type="entry name" value="Integrase_catalytic"/>
</dbReference>
<dbReference type="InterPro" id="IPR004107">
    <property type="entry name" value="Integrase_SAM-like_N"/>
</dbReference>
<dbReference type="InterPro" id="IPR010998">
    <property type="entry name" value="Integrase_recombinase_N"/>
</dbReference>
<dbReference type="Gene3D" id="1.10.150.130">
    <property type="match status" value="1"/>
</dbReference>
<dbReference type="CDD" id="cd00796">
    <property type="entry name" value="INT_Rci_Hp1_C"/>
    <property type="match status" value="1"/>
</dbReference>
<evidence type="ECO:0000313" key="8">
    <source>
        <dbReference type="EMBL" id="KLD96418.1"/>
    </source>
</evidence>
<dbReference type="InterPro" id="IPR011010">
    <property type="entry name" value="DNA_brk_join_enz"/>
</dbReference>
<accession>A0A0G9JQ60</accession>
<evidence type="ECO:0000259" key="6">
    <source>
        <dbReference type="PROSITE" id="PS51898"/>
    </source>
</evidence>
<dbReference type="GO" id="GO:0003677">
    <property type="term" value="F:DNA binding"/>
    <property type="evidence" value="ECO:0007669"/>
    <property type="project" value="UniProtKB-UniRule"/>
</dbReference>
<dbReference type="PROSITE" id="PS51898">
    <property type="entry name" value="TYR_RECOMBINASE"/>
    <property type="match status" value="1"/>
</dbReference>
<keyword evidence="2" id="KW-0229">DNA integration</keyword>
<feature type="domain" description="Tyr recombinase" evidence="6">
    <location>
        <begin position="180"/>
        <end position="363"/>
    </location>
</feature>
<dbReference type="RefSeq" id="WP_046997397.1">
    <property type="nucleotide sequence ID" value="NZ_JAIQ01000170.1"/>
</dbReference>
<dbReference type="PATRIC" id="fig|1447256.3.peg.2350"/>
<dbReference type="Pfam" id="PF14659">
    <property type="entry name" value="Phage_int_SAM_3"/>
    <property type="match status" value="1"/>
</dbReference>
<dbReference type="InterPro" id="IPR044068">
    <property type="entry name" value="CB"/>
</dbReference>
<evidence type="ECO:0000313" key="9">
    <source>
        <dbReference type="Proteomes" id="UP000035514"/>
    </source>
</evidence>
<evidence type="ECO:0000259" key="7">
    <source>
        <dbReference type="PROSITE" id="PS51900"/>
    </source>
</evidence>
<comment type="similarity">
    <text evidence="1">Belongs to the 'phage' integrase family.</text>
</comment>
<dbReference type="InterPro" id="IPR013762">
    <property type="entry name" value="Integrase-like_cat_sf"/>
</dbReference>
<gene>
    <name evidence="8" type="ORF">AA20_11995</name>
</gene>
<dbReference type="Gene3D" id="1.10.443.10">
    <property type="entry name" value="Intergrase catalytic core"/>
    <property type="match status" value="1"/>
</dbReference>
<dbReference type="SUPFAM" id="SSF56349">
    <property type="entry name" value="DNA breaking-rejoining enzymes"/>
    <property type="match status" value="1"/>
</dbReference>
<dbReference type="Pfam" id="PF00589">
    <property type="entry name" value="Phage_integrase"/>
    <property type="match status" value="1"/>
</dbReference>
<evidence type="ECO:0000256" key="3">
    <source>
        <dbReference type="ARBA" id="ARBA00023125"/>
    </source>
</evidence>
<dbReference type="GO" id="GO:0015074">
    <property type="term" value="P:DNA integration"/>
    <property type="evidence" value="ECO:0007669"/>
    <property type="project" value="UniProtKB-KW"/>
</dbReference>
<evidence type="ECO:0000256" key="1">
    <source>
        <dbReference type="ARBA" id="ARBA00008857"/>
    </source>
</evidence>
<dbReference type="PANTHER" id="PTHR30629:SF2">
    <property type="entry name" value="PROPHAGE INTEGRASE INTS-RELATED"/>
    <property type="match status" value="1"/>
</dbReference>
<dbReference type="AlphaFoldDB" id="A0A0G9JQ60"/>
<evidence type="ECO:0008006" key="10">
    <source>
        <dbReference type="Google" id="ProtNLM"/>
    </source>
</evidence>
<comment type="caution">
    <text evidence="8">The sequence shown here is derived from an EMBL/GenBank/DDBJ whole genome shotgun (WGS) entry which is preliminary data.</text>
</comment>
<dbReference type="Proteomes" id="UP000035514">
    <property type="component" value="Unassembled WGS sequence"/>
</dbReference>